<gene>
    <name evidence="1" type="ORF">PHAVU_001G172500g</name>
</gene>
<keyword evidence="2" id="KW-1185">Reference proteome</keyword>
<sequence>MNYCKEELSNCPSYEEHSLDDCSSNLETYSEYENMDLENFVYEKVSEEIEARKDASGVVPFHLHAPKTLLSLVDVIFCEMLIRVVQYFCEQTGRNGNAVSYNGLEIILQQLQKLAPELHREIRLSSQLISDFSYESSAMTIDGAFSTAWLMNLQKPTGSPVFCQEIGSRSSSNVSQFIAQPTSIPGSVLSRD</sequence>
<reference evidence="2" key="1">
    <citation type="journal article" date="2014" name="Nat. Genet.">
        <title>A reference genome for common bean and genome-wide analysis of dual domestications.</title>
        <authorList>
            <person name="Schmutz J."/>
            <person name="McClean P.E."/>
            <person name="Mamidi S."/>
            <person name="Wu G.A."/>
            <person name="Cannon S.B."/>
            <person name="Grimwood J."/>
            <person name="Jenkins J."/>
            <person name="Shu S."/>
            <person name="Song Q."/>
            <person name="Chavarro C."/>
            <person name="Torres-Torres M."/>
            <person name="Geffroy V."/>
            <person name="Moghaddam S.M."/>
            <person name="Gao D."/>
            <person name="Abernathy B."/>
            <person name="Barry K."/>
            <person name="Blair M."/>
            <person name="Brick M.A."/>
            <person name="Chovatia M."/>
            <person name="Gepts P."/>
            <person name="Goodstein D.M."/>
            <person name="Gonzales M."/>
            <person name="Hellsten U."/>
            <person name="Hyten D.L."/>
            <person name="Jia G."/>
            <person name="Kelly J.D."/>
            <person name="Kudrna D."/>
            <person name="Lee R."/>
            <person name="Richard M.M."/>
            <person name="Miklas P.N."/>
            <person name="Osorno J.M."/>
            <person name="Rodrigues J."/>
            <person name="Thareau V."/>
            <person name="Urrea C.A."/>
            <person name="Wang M."/>
            <person name="Yu Y."/>
            <person name="Zhang M."/>
            <person name="Wing R.A."/>
            <person name="Cregan P.B."/>
            <person name="Rokhsar D.S."/>
            <person name="Jackson S.A."/>
        </authorList>
    </citation>
    <scope>NUCLEOTIDE SEQUENCE [LARGE SCALE GENOMIC DNA]</scope>
    <source>
        <strain evidence="2">cv. G19833</strain>
    </source>
</reference>
<evidence type="ECO:0000313" key="1">
    <source>
        <dbReference type="EMBL" id="ESW34689.1"/>
    </source>
</evidence>
<evidence type="ECO:0000313" key="2">
    <source>
        <dbReference type="Proteomes" id="UP000000226"/>
    </source>
</evidence>
<organism evidence="1 2">
    <name type="scientific">Phaseolus vulgaris</name>
    <name type="common">Kidney bean</name>
    <name type="synonym">French bean</name>
    <dbReference type="NCBI Taxonomy" id="3885"/>
    <lineage>
        <taxon>Eukaryota</taxon>
        <taxon>Viridiplantae</taxon>
        <taxon>Streptophyta</taxon>
        <taxon>Embryophyta</taxon>
        <taxon>Tracheophyta</taxon>
        <taxon>Spermatophyta</taxon>
        <taxon>Magnoliopsida</taxon>
        <taxon>eudicotyledons</taxon>
        <taxon>Gunneridae</taxon>
        <taxon>Pentapetalae</taxon>
        <taxon>rosids</taxon>
        <taxon>fabids</taxon>
        <taxon>Fabales</taxon>
        <taxon>Fabaceae</taxon>
        <taxon>Papilionoideae</taxon>
        <taxon>50 kb inversion clade</taxon>
        <taxon>NPAAA clade</taxon>
        <taxon>indigoferoid/millettioid clade</taxon>
        <taxon>Phaseoleae</taxon>
        <taxon>Phaseolus</taxon>
    </lineage>
</organism>
<dbReference type="Proteomes" id="UP000000226">
    <property type="component" value="Chromosome 1"/>
</dbReference>
<accession>V7CX66</accession>
<proteinExistence type="predicted"/>
<dbReference type="Gramene" id="ESW34689">
    <property type="protein sequence ID" value="ESW34689"/>
    <property type="gene ID" value="PHAVU_001G172500g"/>
</dbReference>
<dbReference type="eggNOG" id="KOG4322">
    <property type="taxonomic scope" value="Eukaryota"/>
</dbReference>
<dbReference type="STRING" id="3885.V7CX66"/>
<dbReference type="EMBL" id="CM002288">
    <property type="protein sequence ID" value="ESW34689.1"/>
    <property type="molecule type" value="Genomic_DNA"/>
</dbReference>
<protein>
    <submittedName>
        <fullName evidence="1">Uncharacterized protein</fullName>
    </submittedName>
</protein>
<dbReference type="OrthoDB" id="2504561at2759"/>
<name>V7CX66_PHAVU</name>
<dbReference type="AlphaFoldDB" id="V7CX66"/>